<dbReference type="AlphaFoldDB" id="A0A9N9T4U7"/>
<evidence type="ECO:0000313" key="1">
    <source>
        <dbReference type="EMBL" id="CAG9838809.1"/>
    </source>
</evidence>
<protein>
    <submittedName>
        <fullName evidence="1">Uncharacterized protein</fullName>
    </submittedName>
</protein>
<keyword evidence="2" id="KW-1185">Reference proteome</keyword>
<dbReference type="EMBL" id="OU898283">
    <property type="protein sequence ID" value="CAG9838809.1"/>
    <property type="molecule type" value="Genomic_DNA"/>
</dbReference>
<reference evidence="1" key="1">
    <citation type="submission" date="2022-01" db="EMBL/GenBank/DDBJ databases">
        <authorList>
            <person name="King R."/>
        </authorList>
    </citation>
    <scope>NUCLEOTIDE SEQUENCE</scope>
</reference>
<feature type="non-terminal residue" evidence="1">
    <location>
        <position position="21"/>
    </location>
</feature>
<feature type="non-terminal residue" evidence="1">
    <location>
        <position position="1"/>
    </location>
</feature>
<proteinExistence type="predicted"/>
<gene>
    <name evidence="1" type="ORF">DIABBA_LOCUS11643</name>
</gene>
<evidence type="ECO:0000313" key="2">
    <source>
        <dbReference type="Proteomes" id="UP001153709"/>
    </source>
</evidence>
<accession>A0A9N9T4U7</accession>
<name>A0A9N9T4U7_DIABA</name>
<organism evidence="1 2">
    <name type="scientific">Diabrotica balteata</name>
    <name type="common">Banded cucumber beetle</name>
    <dbReference type="NCBI Taxonomy" id="107213"/>
    <lineage>
        <taxon>Eukaryota</taxon>
        <taxon>Metazoa</taxon>
        <taxon>Ecdysozoa</taxon>
        <taxon>Arthropoda</taxon>
        <taxon>Hexapoda</taxon>
        <taxon>Insecta</taxon>
        <taxon>Pterygota</taxon>
        <taxon>Neoptera</taxon>
        <taxon>Endopterygota</taxon>
        <taxon>Coleoptera</taxon>
        <taxon>Polyphaga</taxon>
        <taxon>Cucujiformia</taxon>
        <taxon>Chrysomeloidea</taxon>
        <taxon>Chrysomelidae</taxon>
        <taxon>Galerucinae</taxon>
        <taxon>Diabroticina</taxon>
        <taxon>Diabroticites</taxon>
        <taxon>Diabrotica</taxon>
    </lineage>
</organism>
<sequence length="21" mass="2571">DNSNRKPSIQKQKRFTILFHI</sequence>
<dbReference type="Proteomes" id="UP001153709">
    <property type="component" value="Chromosome 8"/>
</dbReference>